<reference evidence="1" key="1">
    <citation type="submission" date="2020-03" db="EMBL/GenBank/DDBJ databases">
        <title>The deep terrestrial virosphere.</title>
        <authorList>
            <person name="Holmfeldt K."/>
            <person name="Nilsson E."/>
            <person name="Simone D."/>
            <person name="Lopez-Fernandez M."/>
            <person name="Wu X."/>
            <person name="de Brujin I."/>
            <person name="Lundin D."/>
            <person name="Andersson A."/>
            <person name="Bertilsson S."/>
            <person name="Dopson M."/>
        </authorList>
    </citation>
    <scope>NUCLEOTIDE SEQUENCE</scope>
    <source>
        <strain evidence="1">TM448A06701</strain>
        <strain evidence="2">TM448B04599</strain>
    </source>
</reference>
<dbReference type="EMBL" id="MT144565">
    <property type="protein sequence ID" value="QJA55081.1"/>
    <property type="molecule type" value="Genomic_DNA"/>
</dbReference>
<name>A0A6H2A622_9ZZZZ</name>
<organism evidence="1">
    <name type="scientific">viral metagenome</name>
    <dbReference type="NCBI Taxonomy" id="1070528"/>
    <lineage>
        <taxon>unclassified sequences</taxon>
        <taxon>metagenomes</taxon>
        <taxon>organismal metagenomes</taxon>
    </lineage>
</organism>
<dbReference type="AlphaFoldDB" id="A0A6H2A622"/>
<evidence type="ECO:0000313" key="2">
    <source>
        <dbReference type="EMBL" id="QJI03514.1"/>
    </source>
</evidence>
<sequence>MINTGVMPPIQWRTVTIDLTIAQVEALEKKQHERFEVVSLEYAYEREAEHE</sequence>
<evidence type="ECO:0000313" key="1">
    <source>
        <dbReference type="EMBL" id="QJA55081.1"/>
    </source>
</evidence>
<accession>A0A6H2A622</accession>
<dbReference type="EMBL" id="MT145094">
    <property type="protein sequence ID" value="QJI03514.1"/>
    <property type="molecule type" value="Genomic_DNA"/>
</dbReference>
<proteinExistence type="predicted"/>
<gene>
    <name evidence="1" type="ORF">TM448A06701_0009</name>
    <name evidence="2" type="ORF">TM448B04599_0011</name>
</gene>
<protein>
    <submittedName>
        <fullName evidence="1">Uncharacterized protein</fullName>
    </submittedName>
</protein>